<keyword evidence="2" id="KW-1185">Reference proteome</keyword>
<dbReference type="Proteomes" id="UP000829398">
    <property type="component" value="Chromosome 7"/>
</dbReference>
<evidence type="ECO:0000313" key="1">
    <source>
        <dbReference type="EMBL" id="KAH9714444.1"/>
    </source>
</evidence>
<gene>
    <name evidence="1" type="ORF">KPL71_020662</name>
</gene>
<comment type="caution">
    <text evidence="1">The sequence shown here is derived from an EMBL/GenBank/DDBJ whole genome shotgun (WGS) entry which is preliminary data.</text>
</comment>
<evidence type="ECO:0000313" key="2">
    <source>
        <dbReference type="Proteomes" id="UP000829398"/>
    </source>
</evidence>
<protein>
    <submittedName>
        <fullName evidence="1">Regulator of Vps4 activity in the MVB pathway protein</fullName>
    </submittedName>
</protein>
<dbReference type="EMBL" id="CM039176">
    <property type="protein sequence ID" value="KAH9714444.1"/>
    <property type="molecule type" value="Genomic_DNA"/>
</dbReference>
<reference evidence="2" key="1">
    <citation type="journal article" date="2023" name="Hortic. Res.">
        <title>A chromosome-level phased genome enabling allele-level studies in sweet orange: a case study on citrus Huanglongbing tolerance.</title>
        <authorList>
            <person name="Wu B."/>
            <person name="Yu Q."/>
            <person name="Deng Z."/>
            <person name="Duan Y."/>
            <person name="Luo F."/>
            <person name="Gmitter F. Jr."/>
        </authorList>
    </citation>
    <scope>NUCLEOTIDE SEQUENCE [LARGE SCALE GENOMIC DNA]</scope>
    <source>
        <strain evidence="2">cv. Valencia</strain>
    </source>
</reference>
<organism evidence="1 2">
    <name type="scientific">Citrus sinensis</name>
    <name type="common">Sweet orange</name>
    <name type="synonym">Citrus aurantium var. sinensis</name>
    <dbReference type="NCBI Taxonomy" id="2711"/>
    <lineage>
        <taxon>Eukaryota</taxon>
        <taxon>Viridiplantae</taxon>
        <taxon>Streptophyta</taxon>
        <taxon>Embryophyta</taxon>
        <taxon>Tracheophyta</taxon>
        <taxon>Spermatophyta</taxon>
        <taxon>Magnoliopsida</taxon>
        <taxon>eudicotyledons</taxon>
        <taxon>Gunneridae</taxon>
        <taxon>Pentapetalae</taxon>
        <taxon>rosids</taxon>
        <taxon>malvids</taxon>
        <taxon>Sapindales</taxon>
        <taxon>Rutaceae</taxon>
        <taxon>Aurantioideae</taxon>
        <taxon>Citrus</taxon>
    </lineage>
</organism>
<accession>A0ACB8J978</accession>
<sequence length="593" mass="67595">MFDVGRSKFYKKIKHLLKLSKTRVETIIKKRNAVQKYLKNDIAELLRNGLDVNAYGRAEGLLVELNWSTCYNFIEQCVGCILGKLAAMESQRECPNECKEAVQSLMHSAARFADMPELRELRTVFTERYGNSLEPFLNKEFAEKLRSGPPSKEKKLQLLHDIAQEYSLAFDPVSLEQKMFKPPPPAQLFCLDTKIYLTFSFCNAVTDHAFKDYLPYANTLATWMNILQEKHKRRSSNDAEDDGYNWHRRKDEALPERAGHDRGNRVSNLTEKPKRGSSYDAEDDGSNQHRRKDGALPERDGRTRGMSNLRDCDEPKRNEKDLRYCGRKVVPNDRYNIPSSSEDEEHGNNRRNSTSHDSQQTSSSSVGSFSEEEVDSRKPFSYGSIPPPYVRRNAEQNNLHDPVVIEPTTVRKSTLKPPPGHEIVNNGSEENAKKAEKARQHMQSILNNYDEDQSDEEEKKLDQLLMHYSKNKQPHESSKVKENLNHHPGKESDDTSRATRHRHERENVYPSPGHGSDDTIGARRHRNARSELPHQTARTTSIRSEPAAGNAGTRGHNRAMSLQPGMVHGVGHVHPKLPDYDDLAARLAALRGK</sequence>
<proteinExistence type="predicted"/>
<name>A0ACB8J978_CITSI</name>